<dbReference type="GO" id="GO:0003677">
    <property type="term" value="F:DNA binding"/>
    <property type="evidence" value="ECO:0007669"/>
    <property type="project" value="InterPro"/>
</dbReference>
<evidence type="ECO:0000259" key="1">
    <source>
        <dbReference type="PROSITE" id="PS50943"/>
    </source>
</evidence>
<dbReference type="SMART" id="SM00530">
    <property type="entry name" value="HTH_XRE"/>
    <property type="match status" value="1"/>
</dbReference>
<gene>
    <name evidence="2" type="ORF">GM661_05420</name>
</gene>
<dbReference type="SUPFAM" id="SSF47413">
    <property type="entry name" value="lambda repressor-like DNA-binding domains"/>
    <property type="match status" value="1"/>
</dbReference>
<feature type="domain" description="HTH cro/C1-type" evidence="1">
    <location>
        <begin position="27"/>
        <end position="81"/>
    </location>
</feature>
<dbReference type="CDD" id="cd00093">
    <property type="entry name" value="HTH_XRE"/>
    <property type="match status" value="1"/>
</dbReference>
<dbReference type="KEGG" id="ifn:GM661_05420"/>
<dbReference type="EMBL" id="CP046640">
    <property type="protein sequence ID" value="QTL97461.1"/>
    <property type="molecule type" value="Genomic_DNA"/>
</dbReference>
<dbReference type="InterPro" id="IPR001387">
    <property type="entry name" value="Cro/C1-type_HTH"/>
</dbReference>
<organism evidence="2 3">
    <name type="scientific">Iocasia fonsfrigidae</name>
    <dbReference type="NCBI Taxonomy" id="2682810"/>
    <lineage>
        <taxon>Bacteria</taxon>
        <taxon>Bacillati</taxon>
        <taxon>Bacillota</taxon>
        <taxon>Clostridia</taxon>
        <taxon>Halanaerobiales</taxon>
        <taxon>Halanaerobiaceae</taxon>
        <taxon>Iocasia</taxon>
    </lineage>
</organism>
<accession>A0A8A7K7P3</accession>
<dbReference type="Proteomes" id="UP000665020">
    <property type="component" value="Chromosome"/>
</dbReference>
<dbReference type="InterPro" id="IPR010982">
    <property type="entry name" value="Lambda_DNA-bd_dom_sf"/>
</dbReference>
<reference evidence="2" key="1">
    <citation type="submission" date="2019-12" db="EMBL/GenBank/DDBJ databases">
        <authorList>
            <person name="zhang j."/>
            <person name="sun C.M."/>
        </authorList>
    </citation>
    <scope>NUCLEOTIDE SEQUENCE</scope>
    <source>
        <strain evidence="2">NS-1</strain>
    </source>
</reference>
<protein>
    <submittedName>
        <fullName evidence="2">Helix-turn-helix domain-containing protein</fullName>
    </submittedName>
</protein>
<name>A0A8A7K7P3_9FIRM</name>
<evidence type="ECO:0000313" key="2">
    <source>
        <dbReference type="EMBL" id="QTL97461.1"/>
    </source>
</evidence>
<dbReference type="Gene3D" id="1.10.260.40">
    <property type="entry name" value="lambda repressor-like DNA-binding domains"/>
    <property type="match status" value="1"/>
</dbReference>
<dbReference type="Pfam" id="PF12844">
    <property type="entry name" value="HTH_19"/>
    <property type="match status" value="1"/>
</dbReference>
<evidence type="ECO:0000313" key="3">
    <source>
        <dbReference type="Proteomes" id="UP000665020"/>
    </source>
</evidence>
<dbReference type="PROSITE" id="PS50943">
    <property type="entry name" value="HTH_CROC1"/>
    <property type="match status" value="1"/>
</dbReference>
<dbReference type="AlphaFoldDB" id="A0A8A7K7P3"/>
<keyword evidence="3" id="KW-1185">Reference proteome</keyword>
<proteinExistence type="predicted"/>
<sequence length="171" mass="20163">MLFFVYFILFRKEVKPLNDEFVINDRIKKVRNSFDLTQESFANRLNISRSTIGALENYNNNPSNQLISNVCNEFGINQKWIKTGKGPMKKSLEEIIRKYANYFPKEEAREALLNILAELENDAGDLNDKQDRSDFTEILNLLKKKYQKADRDTRGWITVELKRTFLENDEK</sequence>